<name>A0A9X2CXU4_9GAMM</name>
<dbReference type="AlphaFoldDB" id="A0A9X2CXU4"/>
<dbReference type="Proteomes" id="UP001139721">
    <property type="component" value="Unassembled WGS sequence"/>
</dbReference>
<gene>
    <name evidence="1" type="ORF">LOX96_01380</name>
</gene>
<dbReference type="EMBL" id="JAJKBJ010000001">
    <property type="protein sequence ID" value="MCL9682736.1"/>
    <property type="molecule type" value="Genomic_DNA"/>
</dbReference>
<protein>
    <submittedName>
        <fullName evidence="1">Uncharacterized protein</fullName>
    </submittedName>
</protein>
<proteinExistence type="predicted"/>
<evidence type="ECO:0000313" key="2">
    <source>
        <dbReference type="Proteomes" id="UP001139721"/>
    </source>
</evidence>
<evidence type="ECO:0000313" key="1">
    <source>
        <dbReference type="EMBL" id="MCL9682736.1"/>
    </source>
</evidence>
<sequence length="57" mass="6684">MKFEWELIEKNERNQKGGGTPYTYRAKIIGGWLVKHTTDQGVSLVFVPDPEYKWIID</sequence>
<keyword evidence="2" id="KW-1185">Reference proteome</keyword>
<organism evidence="1 2">
    <name type="scientific">Legionella maioricensis</name>
    <dbReference type="NCBI Taxonomy" id="2896528"/>
    <lineage>
        <taxon>Bacteria</taxon>
        <taxon>Pseudomonadati</taxon>
        <taxon>Pseudomonadota</taxon>
        <taxon>Gammaproteobacteria</taxon>
        <taxon>Legionellales</taxon>
        <taxon>Legionellaceae</taxon>
        <taxon>Legionella</taxon>
    </lineage>
</organism>
<dbReference type="RefSeq" id="WP_250421313.1">
    <property type="nucleotide sequence ID" value="NZ_JAJKBJ010000001.1"/>
</dbReference>
<accession>A0A9X2CXU4</accession>
<comment type="caution">
    <text evidence="1">The sequence shown here is derived from an EMBL/GenBank/DDBJ whole genome shotgun (WGS) entry which is preliminary data.</text>
</comment>
<reference evidence="1" key="1">
    <citation type="submission" date="2021-11" db="EMBL/GenBank/DDBJ databases">
        <title>Legionella maioricencis sp. nov., a new species isolated from hot water samples in Mallorca.</title>
        <authorList>
            <person name="Crespi S."/>
            <person name="Drasar V."/>
            <person name="Salva-Serra F."/>
            <person name="Jaen-Luchoro D."/>
            <person name="Pineiro-Iglesias B."/>
            <person name="Aliaga F."/>
            <person name="Fernandez-Juarez V."/>
            <person name="Coll G."/>
            <person name="Moore E.R.B."/>
            <person name="Bennasar-Figueras A."/>
        </authorList>
    </citation>
    <scope>NUCLEOTIDE SEQUENCE</scope>
    <source>
        <strain evidence="1">HCPI-6</strain>
    </source>
</reference>